<dbReference type="Pfam" id="PF12838">
    <property type="entry name" value="Fer4_7"/>
    <property type="match status" value="1"/>
</dbReference>
<reference evidence="2" key="1">
    <citation type="submission" date="2021-02" db="EMBL/GenBank/DDBJ databases">
        <authorList>
            <person name="Dougan E. K."/>
            <person name="Rhodes N."/>
            <person name="Thang M."/>
            <person name="Chan C."/>
        </authorList>
    </citation>
    <scope>NUCLEOTIDE SEQUENCE</scope>
</reference>
<dbReference type="PANTHER" id="PTHR32154">
    <property type="entry name" value="PYRUVATE-FLAVODOXIN OXIDOREDUCTASE-RELATED"/>
    <property type="match status" value="1"/>
</dbReference>
<dbReference type="Proteomes" id="UP000649617">
    <property type="component" value="Unassembled WGS sequence"/>
</dbReference>
<gene>
    <name evidence="2" type="primary">PFOR</name>
    <name evidence="2" type="ORF">SPIL2461_LOCUS13711</name>
</gene>
<dbReference type="AlphaFoldDB" id="A0A812TFC3"/>
<accession>A0A812TFC3</accession>
<dbReference type="PROSITE" id="PS00198">
    <property type="entry name" value="4FE4S_FER_1"/>
    <property type="match status" value="1"/>
</dbReference>
<dbReference type="EMBL" id="CAJNIZ010030344">
    <property type="protein sequence ID" value="CAE7523140.1"/>
    <property type="molecule type" value="Genomic_DNA"/>
</dbReference>
<name>A0A812TFC3_SYMPI</name>
<dbReference type="InterPro" id="IPR017900">
    <property type="entry name" value="4Fe4S_Fe_S_CS"/>
</dbReference>
<dbReference type="OrthoDB" id="435719at2759"/>
<organism evidence="2 3">
    <name type="scientific">Symbiodinium pilosum</name>
    <name type="common">Dinoflagellate</name>
    <dbReference type="NCBI Taxonomy" id="2952"/>
    <lineage>
        <taxon>Eukaryota</taxon>
        <taxon>Sar</taxon>
        <taxon>Alveolata</taxon>
        <taxon>Dinophyceae</taxon>
        <taxon>Suessiales</taxon>
        <taxon>Symbiodiniaceae</taxon>
        <taxon>Symbiodinium</taxon>
    </lineage>
</organism>
<evidence type="ECO:0000313" key="3">
    <source>
        <dbReference type="Proteomes" id="UP000649617"/>
    </source>
</evidence>
<dbReference type="Gene3D" id="3.30.70.20">
    <property type="match status" value="1"/>
</dbReference>
<evidence type="ECO:0000259" key="1">
    <source>
        <dbReference type="PROSITE" id="PS51379"/>
    </source>
</evidence>
<protein>
    <submittedName>
        <fullName evidence="2">PFOR protein</fullName>
    </submittedName>
</protein>
<dbReference type="GO" id="GO:0006979">
    <property type="term" value="P:response to oxidative stress"/>
    <property type="evidence" value="ECO:0007669"/>
    <property type="project" value="TreeGrafter"/>
</dbReference>
<feature type="non-terminal residue" evidence="2">
    <location>
        <position position="199"/>
    </location>
</feature>
<sequence length="199" mass="22595">MDKCTQCNKCSLICPHAAVRPFLMTNQELGKAPAAFKDGSRAAIGGGVLDNYQYRIQVSPWDCTGCELCVRICPADALSLKPAAEMIQQEEPNWNFAITLPDRGEEIDKTTAFKQRRDYLAMQVEAALTDESVPMSEELRQALKQYLVMRQEQMHDLLLPRGRSIYHQIMEKLVPLLEKDRHAHPKIKALYDLLLSCMT</sequence>
<dbReference type="SUPFAM" id="SSF46548">
    <property type="entry name" value="alpha-helical ferredoxin"/>
    <property type="match status" value="1"/>
</dbReference>
<dbReference type="PROSITE" id="PS51379">
    <property type="entry name" value="4FE4S_FER_2"/>
    <property type="match status" value="2"/>
</dbReference>
<feature type="domain" description="4Fe-4S ferredoxin-type" evidence="1">
    <location>
        <begin position="1"/>
        <end position="24"/>
    </location>
</feature>
<dbReference type="PANTHER" id="PTHR32154:SF0">
    <property type="entry name" value="PYRUVATE-FLAVODOXIN OXIDOREDUCTASE-RELATED"/>
    <property type="match status" value="1"/>
</dbReference>
<feature type="domain" description="4Fe-4S ferredoxin-type" evidence="1">
    <location>
        <begin position="54"/>
        <end position="83"/>
    </location>
</feature>
<comment type="caution">
    <text evidence="2">The sequence shown here is derived from an EMBL/GenBank/DDBJ whole genome shotgun (WGS) entry which is preliminary data.</text>
</comment>
<dbReference type="InterPro" id="IPR050722">
    <property type="entry name" value="Pyruvate:ferred/Flavod_OxRd"/>
</dbReference>
<dbReference type="InterPro" id="IPR017896">
    <property type="entry name" value="4Fe4S_Fe-S-bd"/>
</dbReference>
<keyword evidence="3" id="KW-1185">Reference proteome</keyword>
<proteinExistence type="predicted"/>
<evidence type="ECO:0000313" key="2">
    <source>
        <dbReference type="EMBL" id="CAE7523140.1"/>
    </source>
</evidence>